<feature type="chain" id="PRO_5045643464" description="diguanylate cyclase" evidence="4">
    <location>
        <begin position="24"/>
        <end position="466"/>
    </location>
</feature>
<evidence type="ECO:0000256" key="2">
    <source>
        <dbReference type="ARBA" id="ARBA00034247"/>
    </source>
</evidence>
<dbReference type="SUPFAM" id="SSF55073">
    <property type="entry name" value="Nucleotide cyclase"/>
    <property type="match status" value="1"/>
</dbReference>
<dbReference type="Pfam" id="PF00497">
    <property type="entry name" value="SBP_bac_3"/>
    <property type="match status" value="1"/>
</dbReference>
<dbReference type="PANTHER" id="PTHR45138:SF9">
    <property type="entry name" value="DIGUANYLATE CYCLASE DGCM-RELATED"/>
    <property type="match status" value="1"/>
</dbReference>
<keyword evidence="4" id="KW-0732">Signal</keyword>
<keyword evidence="3" id="KW-0812">Transmembrane</keyword>
<dbReference type="InterPro" id="IPR001638">
    <property type="entry name" value="Solute-binding_3/MltF_N"/>
</dbReference>
<protein>
    <recommendedName>
        <fullName evidence="1">diguanylate cyclase</fullName>
        <ecNumber evidence="1">2.7.7.65</ecNumber>
    </recommendedName>
</protein>
<dbReference type="EC" id="2.7.7.65" evidence="1"/>
<name>A0ABT5L2N0_9ALTE</name>
<accession>A0ABT5L2N0</accession>
<evidence type="ECO:0000256" key="1">
    <source>
        <dbReference type="ARBA" id="ARBA00012528"/>
    </source>
</evidence>
<gene>
    <name evidence="6" type="ORF">OIK42_11095</name>
</gene>
<dbReference type="InterPro" id="IPR000160">
    <property type="entry name" value="GGDEF_dom"/>
</dbReference>
<organism evidence="6 7">
    <name type="scientific">Alteromonas gilva</name>
    <dbReference type="NCBI Taxonomy" id="2987522"/>
    <lineage>
        <taxon>Bacteria</taxon>
        <taxon>Pseudomonadati</taxon>
        <taxon>Pseudomonadota</taxon>
        <taxon>Gammaproteobacteria</taxon>
        <taxon>Alteromonadales</taxon>
        <taxon>Alteromonadaceae</taxon>
        <taxon>Alteromonas/Salinimonas group</taxon>
        <taxon>Alteromonas</taxon>
    </lineage>
</organism>
<feature type="signal peptide" evidence="4">
    <location>
        <begin position="1"/>
        <end position="23"/>
    </location>
</feature>
<dbReference type="InterPro" id="IPR050469">
    <property type="entry name" value="Diguanylate_Cyclase"/>
</dbReference>
<comment type="caution">
    <text evidence="6">The sequence shown here is derived from an EMBL/GenBank/DDBJ whole genome shotgun (WGS) entry which is preliminary data.</text>
</comment>
<keyword evidence="3" id="KW-1133">Transmembrane helix</keyword>
<dbReference type="SUPFAM" id="SSF53850">
    <property type="entry name" value="Periplasmic binding protein-like II"/>
    <property type="match status" value="1"/>
</dbReference>
<dbReference type="CDD" id="cd01949">
    <property type="entry name" value="GGDEF"/>
    <property type="match status" value="1"/>
</dbReference>
<feature type="domain" description="GGDEF" evidence="5">
    <location>
        <begin position="337"/>
        <end position="466"/>
    </location>
</feature>
<dbReference type="PROSITE" id="PS50887">
    <property type="entry name" value="GGDEF"/>
    <property type="match status" value="1"/>
</dbReference>
<evidence type="ECO:0000313" key="6">
    <source>
        <dbReference type="EMBL" id="MDC8831305.1"/>
    </source>
</evidence>
<dbReference type="Gene3D" id="3.40.190.10">
    <property type="entry name" value="Periplasmic binding protein-like II"/>
    <property type="match status" value="2"/>
</dbReference>
<sequence>MFKIKTVLLGWLIALCGMSTAHSKDVTFCINPDLAPYEMLRDGKHVGVSADYLVLIDQLTDIDFHLVETVSWHQSFEYVQTGKCMFLPMVNLSSHRSAFLEFTQPYFESPNVMLGRQSNVVYQGFDGLSSELLGVSKHSYIAEYLARYYPHLRIQLFDSESEGLRALNSGDIDLMVGPSLHLHSVMERMNLQGFVITGYAEPYNSFRMGVNKAYPELSAILDDAIERIPEAAKVDIRKRWSNVKRQYPQDFRPVILVIVCVVVLIATLFWRHNIMRRYARESHHKQSELENLQAVLLEKNRLLEFLSSHDSSTNLYNRNFMLHRAEDEVSRFNRFHTAATLILFDFSSHISRVGNEHNLFSEDSVRELARVCLGSVREVDIAGRWSAEQIIILCPQTPIAASKVLAERLKEAIETHPRDEIRTLPFSIGLAALKEGEAFSDWYERASQALYIARRHHNGNVVVAEQ</sequence>
<evidence type="ECO:0000313" key="7">
    <source>
        <dbReference type="Proteomes" id="UP001218788"/>
    </source>
</evidence>
<dbReference type="EMBL" id="JAQQXP010000001">
    <property type="protein sequence ID" value="MDC8831305.1"/>
    <property type="molecule type" value="Genomic_DNA"/>
</dbReference>
<comment type="catalytic activity">
    <reaction evidence="2">
        <text>2 GTP = 3',3'-c-di-GMP + 2 diphosphate</text>
        <dbReference type="Rhea" id="RHEA:24898"/>
        <dbReference type="ChEBI" id="CHEBI:33019"/>
        <dbReference type="ChEBI" id="CHEBI:37565"/>
        <dbReference type="ChEBI" id="CHEBI:58805"/>
        <dbReference type="EC" id="2.7.7.65"/>
    </reaction>
</comment>
<dbReference type="NCBIfam" id="TIGR00254">
    <property type="entry name" value="GGDEF"/>
    <property type="match status" value="1"/>
</dbReference>
<reference evidence="6 7" key="1">
    <citation type="submission" date="2022-10" db="EMBL/GenBank/DDBJ databases">
        <title>Alteromonas sp. chi3 Genome sequencing.</title>
        <authorList>
            <person name="Park S."/>
        </authorList>
    </citation>
    <scope>NUCLEOTIDE SEQUENCE [LARGE SCALE GENOMIC DNA]</scope>
    <source>
        <strain evidence="7">chi3</strain>
    </source>
</reference>
<dbReference type="Proteomes" id="UP001218788">
    <property type="component" value="Unassembled WGS sequence"/>
</dbReference>
<dbReference type="InterPro" id="IPR029787">
    <property type="entry name" value="Nucleotide_cyclase"/>
</dbReference>
<keyword evidence="7" id="KW-1185">Reference proteome</keyword>
<dbReference type="PANTHER" id="PTHR45138">
    <property type="entry name" value="REGULATORY COMPONENTS OF SENSORY TRANSDUCTION SYSTEM"/>
    <property type="match status" value="1"/>
</dbReference>
<keyword evidence="3" id="KW-0472">Membrane</keyword>
<dbReference type="Gene3D" id="3.30.70.270">
    <property type="match status" value="1"/>
</dbReference>
<feature type="transmembrane region" description="Helical" evidence="3">
    <location>
        <begin position="251"/>
        <end position="270"/>
    </location>
</feature>
<dbReference type="RefSeq" id="WP_273640522.1">
    <property type="nucleotide sequence ID" value="NZ_JAQQXP010000001.1"/>
</dbReference>
<dbReference type="Pfam" id="PF00990">
    <property type="entry name" value="GGDEF"/>
    <property type="match status" value="1"/>
</dbReference>
<dbReference type="SMART" id="SM00267">
    <property type="entry name" value="GGDEF"/>
    <property type="match status" value="1"/>
</dbReference>
<dbReference type="InterPro" id="IPR043128">
    <property type="entry name" value="Rev_trsase/Diguanyl_cyclase"/>
</dbReference>
<evidence type="ECO:0000256" key="4">
    <source>
        <dbReference type="SAM" id="SignalP"/>
    </source>
</evidence>
<evidence type="ECO:0000259" key="5">
    <source>
        <dbReference type="PROSITE" id="PS50887"/>
    </source>
</evidence>
<evidence type="ECO:0000256" key="3">
    <source>
        <dbReference type="SAM" id="Phobius"/>
    </source>
</evidence>
<proteinExistence type="predicted"/>
<dbReference type="SMART" id="SM00062">
    <property type="entry name" value="PBPb"/>
    <property type="match status" value="1"/>
</dbReference>